<comment type="similarity">
    <text evidence="1">Belongs to the GSP E family.</text>
</comment>
<dbReference type="Gene3D" id="3.40.50.300">
    <property type="entry name" value="P-loop containing nucleotide triphosphate hydrolases"/>
    <property type="match status" value="1"/>
</dbReference>
<gene>
    <name evidence="3" type="ORF">PPSIR1_15735</name>
</gene>
<dbReference type="GO" id="GO:0016887">
    <property type="term" value="F:ATP hydrolysis activity"/>
    <property type="evidence" value="ECO:0007669"/>
    <property type="project" value="InterPro"/>
</dbReference>
<comment type="caution">
    <text evidence="3">The sequence shown here is derived from an EMBL/GenBank/DDBJ whole genome shotgun (WGS) entry which is preliminary data.</text>
</comment>
<dbReference type="PANTHER" id="PTHR30486:SF6">
    <property type="entry name" value="TYPE IV PILUS RETRACTATION ATPASE PILT"/>
    <property type="match status" value="1"/>
</dbReference>
<dbReference type="InterPro" id="IPR001482">
    <property type="entry name" value="T2SS/T4SS_dom"/>
</dbReference>
<dbReference type="OrthoDB" id="9805147at2"/>
<dbReference type="InterPro" id="IPR003593">
    <property type="entry name" value="AAA+_ATPase"/>
</dbReference>
<evidence type="ECO:0000259" key="2">
    <source>
        <dbReference type="SMART" id="SM00382"/>
    </source>
</evidence>
<dbReference type="InterPro" id="IPR050921">
    <property type="entry name" value="T4SS_GSP_E_ATPase"/>
</dbReference>
<reference evidence="3 4" key="1">
    <citation type="submission" date="2007-06" db="EMBL/GenBank/DDBJ databases">
        <authorList>
            <person name="Shimkets L."/>
            <person name="Ferriera S."/>
            <person name="Johnson J."/>
            <person name="Kravitz S."/>
            <person name="Beeson K."/>
            <person name="Sutton G."/>
            <person name="Rogers Y.-H."/>
            <person name="Friedman R."/>
            <person name="Frazier M."/>
            <person name="Venter J.C."/>
        </authorList>
    </citation>
    <scope>NUCLEOTIDE SEQUENCE [LARGE SCALE GENOMIC DNA]</scope>
    <source>
        <strain evidence="3 4">SIR-1</strain>
    </source>
</reference>
<dbReference type="EMBL" id="ABCS01000084">
    <property type="protein sequence ID" value="EDM75669.1"/>
    <property type="molecule type" value="Genomic_DNA"/>
</dbReference>
<accession>A6GEM3</accession>
<evidence type="ECO:0000313" key="4">
    <source>
        <dbReference type="Proteomes" id="UP000005801"/>
    </source>
</evidence>
<name>A6GEM3_9BACT</name>
<dbReference type="Gene3D" id="3.30.450.90">
    <property type="match status" value="1"/>
</dbReference>
<protein>
    <submittedName>
        <fullName evidence="3">Twitching motility protein PilT</fullName>
    </submittedName>
</protein>
<dbReference type="NCBIfam" id="TIGR01420">
    <property type="entry name" value="pilT_fam"/>
    <property type="match status" value="1"/>
</dbReference>
<dbReference type="eggNOG" id="COG2805">
    <property type="taxonomic scope" value="Bacteria"/>
</dbReference>
<sequence>MPALDQYFELMLSEKASDLHLSVGYPPMLRLKGDLVPHGKIPVDEKRMRALLDELIVDDETRAAFHRERDLDFAYSLPDGKGGFKARFRCNYLYKHTGPGAVFRTIPSKILSAEELGLPAQIIELAKRRSGLFMVTGPTGSGKSTTLAAMLSWINHNREGHILTIEDPVEFVHQPARCLITHREVGIDVPSFADAIRSAGRENADVILVGELRGPETMRLALQLASYGVQIFATVHTNSAAATIDRFINVFPAGQQPAIRGMLGESLGGIIAQQLLKRADGSGRIAAHEILIGNTAVSTCIRENRTSMINSLIQSSAREGMQGMDATLDTLVREGKITAQDALDKALDKNSFAKQPHIQSQLDMPIE</sequence>
<dbReference type="STRING" id="391625.PPSIR1_15735"/>
<dbReference type="SUPFAM" id="SSF52540">
    <property type="entry name" value="P-loop containing nucleoside triphosphate hydrolases"/>
    <property type="match status" value="1"/>
</dbReference>
<dbReference type="PANTHER" id="PTHR30486">
    <property type="entry name" value="TWITCHING MOTILITY PROTEIN PILT"/>
    <property type="match status" value="1"/>
</dbReference>
<dbReference type="RefSeq" id="WP_006975163.1">
    <property type="nucleotide sequence ID" value="NZ_ABCS01000084.1"/>
</dbReference>
<organism evidence="3 4">
    <name type="scientific">Plesiocystis pacifica SIR-1</name>
    <dbReference type="NCBI Taxonomy" id="391625"/>
    <lineage>
        <taxon>Bacteria</taxon>
        <taxon>Pseudomonadati</taxon>
        <taxon>Myxococcota</taxon>
        <taxon>Polyangia</taxon>
        <taxon>Nannocystales</taxon>
        <taxon>Nannocystaceae</taxon>
        <taxon>Plesiocystis</taxon>
    </lineage>
</organism>
<dbReference type="InterPro" id="IPR027417">
    <property type="entry name" value="P-loop_NTPase"/>
</dbReference>
<proteinExistence type="inferred from homology"/>
<evidence type="ECO:0000256" key="1">
    <source>
        <dbReference type="ARBA" id="ARBA00006611"/>
    </source>
</evidence>
<dbReference type="Proteomes" id="UP000005801">
    <property type="component" value="Unassembled WGS sequence"/>
</dbReference>
<dbReference type="Pfam" id="PF00437">
    <property type="entry name" value="T2SSE"/>
    <property type="match status" value="1"/>
</dbReference>
<evidence type="ECO:0000313" key="3">
    <source>
        <dbReference type="EMBL" id="EDM75669.1"/>
    </source>
</evidence>
<dbReference type="InterPro" id="IPR006321">
    <property type="entry name" value="PilT/PilU"/>
</dbReference>
<dbReference type="SMART" id="SM00382">
    <property type="entry name" value="AAA"/>
    <property type="match status" value="1"/>
</dbReference>
<dbReference type="AlphaFoldDB" id="A6GEM3"/>
<keyword evidence="4" id="KW-1185">Reference proteome</keyword>
<dbReference type="CDD" id="cd01131">
    <property type="entry name" value="PilT"/>
    <property type="match status" value="1"/>
</dbReference>
<feature type="domain" description="AAA+ ATPase" evidence="2">
    <location>
        <begin position="129"/>
        <end position="257"/>
    </location>
</feature>
<dbReference type="GO" id="GO:0005524">
    <property type="term" value="F:ATP binding"/>
    <property type="evidence" value="ECO:0007669"/>
    <property type="project" value="InterPro"/>
</dbReference>